<dbReference type="PANTHER" id="PTHR48050:SF13">
    <property type="entry name" value="STEROL 3-BETA-GLUCOSYLTRANSFERASE UGT80A2"/>
    <property type="match status" value="1"/>
</dbReference>
<proteinExistence type="predicted"/>
<feature type="region of interest" description="Disordered" evidence="1">
    <location>
        <begin position="326"/>
        <end position="368"/>
    </location>
</feature>
<dbReference type="InterPro" id="IPR004276">
    <property type="entry name" value="GlycoTrans_28_N"/>
</dbReference>
<dbReference type="Pfam" id="PF03033">
    <property type="entry name" value="Glyco_transf_28"/>
    <property type="match status" value="1"/>
</dbReference>
<dbReference type="EMBL" id="BPQH01000029">
    <property type="protein sequence ID" value="GJD53424.1"/>
    <property type="molecule type" value="Genomic_DNA"/>
</dbReference>
<dbReference type="Gene3D" id="3.40.50.2000">
    <property type="entry name" value="Glycogen Phosphorylase B"/>
    <property type="match status" value="3"/>
</dbReference>
<organism evidence="4 5">
    <name type="scientific">Methylobacterium crusticola</name>
    <dbReference type="NCBI Taxonomy" id="1697972"/>
    <lineage>
        <taxon>Bacteria</taxon>
        <taxon>Pseudomonadati</taxon>
        <taxon>Pseudomonadota</taxon>
        <taxon>Alphaproteobacteria</taxon>
        <taxon>Hyphomicrobiales</taxon>
        <taxon>Methylobacteriaceae</taxon>
        <taxon>Methylobacterium</taxon>
    </lineage>
</organism>
<dbReference type="Pfam" id="PF06722">
    <property type="entry name" value="EryCIII-like_C"/>
    <property type="match status" value="1"/>
</dbReference>
<dbReference type="InterPro" id="IPR010610">
    <property type="entry name" value="EryCIII-like_C"/>
</dbReference>
<dbReference type="Proteomes" id="UP001055167">
    <property type="component" value="Unassembled WGS sequence"/>
</dbReference>
<evidence type="ECO:0000313" key="5">
    <source>
        <dbReference type="Proteomes" id="UP001055167"/>
    </source>
</evidence>
<dbReference type="PANTHER" id="PTHR48050">
    <property type="entry name" value="STEROL 3-BETA-GLUCOSYLTRANSFERASE"/>
    <property type="match status" value="1"/>
</dbReference>
<reference evidence="4" key="1">
    <citation type="journal article" date="2021" name="Front. Microbiol.">
        <title>Comprehensive Comparative Genomics and Phenotyping of Methylobacterium Species.</title>
        <authorList>
            <person name="Alessa O."/>
            <person name="Ogura Y."/>
            <person name="Fujitani Y."/>
            <person name="Takami H."/>
            <person name="Hayashi T."/>
            <person name="Sahin N."/>
            <person name="Tani A."/>
        </authorList>
    </citation>
    <scope>NUCLEOTIDE SEQUENCE</scope>
    <source>
        <strain evidence="4">KCTC 52305</strain>
    </source>
</reference>
<evidence type="ECO:0000256" key="1">
    <source>
        <dbReference type="SAM" id="MobiDB-lite"/>
    </source>
</evidence>
<accession>A0ABQ4R8H9</accession>
<reference evidence="4" key="2">
    <citation type="submission" date="2021-08" db="EMBL/GenBank/DDBJ databases">
        <authorList>
            <person name="Tani A."/>
            <person name="Ola A."/>
            <person name="Ogura Y."/>
            <person name="Katsura K."/>
            <person name="Hayashi T."/>
        </authorList>
    </citation>
    <scope>NUCLEOTIDE SEQUENCE</scope>
    <source>
        <strain evidence="4">KCTC 52305</strain>
    </source>
</reference>
<evidence type="ECO:0000259" key="2">
    <source>
        <dbReference type="Pfam" id="PF03033"/>
    </source>
</evidence>
<name>A0ABQ4R8H9_9HYPH</name>
<dbReference type="SUPFAM" id="SSF53756">
    <property type="entry name" value="UDP-Glycosyltransferase/glycogen phosphorylase"/>
    <property type="match status" value="1"/>
</dbReference>
<dbReference type="CDD" id="cd03784">
    <property type="entry name" value="GT1_Gtf-like"/>
    <property type="match status" value="1"/>
</dbReference>
<evidence type="ECO:0000313" key="4">
    <source>
        <dbReference type="EMBL" id="GJD53424.1"/>
    </source>
</evidence>
<dbReference type="RefSeq" id="WP_128566224.1">
    <property type="nucleotide sequence ID" value="NZ_BPQH01000029.1"/>
</dbReference>
<comment type="caution">
    <text evidence="4">The sequence shown here is derived from an EMBL/GenBank/DDBJ whole genome shotgun (WGS) entry which is preliminary data.</text>
</comment>
<feature type="domain" description="Glycosyltransferase family 28 N-terminal" evidence="2">
    <location>
        <begin position="8"/>
        <end position="61"/>
    </location>
</feature>
<sequence length="490" mass="51180">MSDSPRRVLLVSFGTRGDVQPFCVLGRALVARGHAVRVVTTRDFAGLVRRFGLDAAEVGAPFAEVLRDPDFDGLFHGYFSAGLRAVPRLRALSRRLGRHLTDLMRGTLEEVRRADVVVYNPFAYFAGEFARESGRPSLAVLCQPMLPTGRESLSLLGGRDLGRLGNRLSYESLRLLGPLMRRPVGALRREGAGRGLRLLTNPVTRGLAEAHPAATPFGRPPAAGAQAGPARAGSHAVLAYSAALSPPAPDWPVPATQTGFWFADPEPGAALPEAVERFLGQGPPPVFIGFGSMLWGARRNTEVVRRALELWGGRAIVAAGAGGLALPPSGPDGTPAGDHAPAQDHGPAQGHGPAQDHGPARDRAPPGHRILTVGALDHALVFPRVAAVVHHGGAGTTAAALRAGRPNVILPMLGDQLYWGRRVAAVGAGEAPVPLAQVTPEELARRIAQACAAPRARAAAAAVAAAMAREPGVAAAADLVDWLSGFRDAA</sequence>
<evidence type="ECO:0000259" key="3">
    <source>
        <dbReference type="Pfam" id="PF06722"/>
    </source>
</evidence>
<dbReference type="InterPro" id="IPR002213">
    <property type="entry name" value="UDP_glucos_trans"/>
</dbReference>
<feature type="domain" description="Erythromycin biosynthesis protein CIII-like C-terminal" evidence="3">
    <location>
        <begin position="372"/>
        <end position="472"/>
    </location>
</feature>
<keyword evidence="5" id="KW-1185">Reference proteome</keyword>
<gene>
    <name evidence="4" type="primary">tylN</name>
    <name evidence="4" type="ORF">OPKNFCMD_6199</name>
</gene>
<dbReference type="InterPro" id="IPR050426">
    <property type="entry name" value="Glycosyltransferase_28"/>
</dbReference>
<protein>
    <submittedName>
        <fullName evidence="4">O-mycaminosyltylonolide 6-deoxyallosyltransferase</fullName>
    </submittedName>
</protein>